<evidence type="ECO:0000313" key="1">
    <source>
        <dbReference type="EMBL" id="VDI73325.1"/>
    </source>
</evidence>
<organism evidence="1 2">
    <name type="scientific">Mytilus galloprovincialis</name>
    <name type="common">Mediterranean mussel</name>
    <dbReference type="NCBI Taxonomy" id="29158"/>
    <lineage>
        <taxon>Eukaryota</taxon>
        <taxon>Metazoa</taxon>
        <taxon>Spiralia</taxon>
        <taxon>Lophotrochozoa</taxon>
        <taxon>Mollusca</taxon>
        <taxon>Bivalvia</taxon>
        <taxon>Autobranchia</taxon>
        <taxon>Pteriomorphia</taxon>
        <taxon>Mytilida</taxon>
        <taxon>Mytiloidea</taxon>
        <taxon>Mytilidae</taxon>
        <taxon>Mytilinae</taxon>
        <taxon>Mytilus</taxon>
    </lineage>
</organism>
<accession>A0A8B6H256</accession>
<proteinExistence type="predicted"/>
<name>A0A8B6H256_MYTGA</name>
<dbReference type="AlphaFoldDB" id="A0A8B6H256"/>
<dbReference type="SUPFAM" id="SSF47986">
    <property type="entry name" value="DEATH domain"/>
    <property type="match status" value="1"/>
</dbReference>
<dbReference type="Gene3D" id="1.10.533.10">
    <property type="entry name" value="Death Domain, Fas"/>
    <property type="match status" value="1"/>
</dbReference>
<dbReference type="EMBL" id="UYJE01009412">
    <property type="protein sequence ID" value="VDI73325.1"/>
    <property type="molecule type" value="Genomic_DNA"/>
</dbReference>
<keyword evidence="2" id="KW-1185">Reference proteome</keyword>
<dbReference type="OrthoDB" id="6090450at2759"/>
<dbReference type="Proteomes" id="UP000596742">
    <property type="component" value="Unassembled WGS sequence"/>
</dbReference>
<dbReference type="InterPro" id="IPR011029">
    <property type="entry name" value="DEATH-like_dom_sf"/>
</dbReference>
<gene>
    <name evidence="1" type="ORF">MGAL_10B006161</name>
</gene>
<dbReference type="CDD" id="cd01671">
    <property type="entry name" value="CARD"/>
    <property type="match status" value="1"/>
</dbReference>
<protein>
    <submittedName>
        <fullName evidence="1">Uncharacterized protein</fullName>
    </submittedName>
</protein>
<sequence length="694" mass="79805">MLPYVNTAYELSCPPTSHWTLRAEGLCTIGLAYQYYCLWDTNSKSYTESCSEKPDVAPKGRKYIVEGSPTFVPCLHDRYQPITFYRNTSSHCILLKSLCAEMGQVLAGHGSTDDDVSCRCDYRQGFDYVVRPKDICHCNPTQEDCSCVQKQCVDNRYLSAEHEINTKNSLERQVIGNWRNLKQTINHDLMLRSLVKAGIIRIGLEQDLKTKSPNLQKNHYLICLIRNGSMKTCLRIFRRQGKSTMQVLKVPVLNPKWSKRSTEHCRQQLDKYKESLLEFFNPDQVLDNFLESFIFDINDYEEILKCEDSMTMKQCFIEKVEDSLHKGSFECLLKVLQDDDVGFLSEELKTGLCQAISCNCKDGVIYSNCKVSEDNYEVNLTLSSVNVDEEIHFEFWNSTCDCLIWLVKTFAVFPITSFVAGSATFDPLSDTTLKRLIDGSECGIWSHFIETVFDNEYLRNTLKDGNDLIEINVSINSVSSDGKQEKLSLPYSKEDNSFNIITANRTFLKSNIDANELIRDFSEKRQTLFQECDGIPEIDQKSQTFVNLLGKCPDLSEQFILVLKKKPEKNKKILDRLHTFQKVFGSNADSLPDNITYHFPELISIADDFENMKNLFVERDILCKELDMIKEKCNKNNNRHKMIVFVIAIVKSGCTRAMRSLVDALFMYEHDSLAECLLNRKENTIEVADKYFKG</sequence>
<comment type="caution">
    <text evidence="1">The sequence shown here is derived from an EMBL/GenBank/DDBJ whole genome shotgun (WGS) entry which is preliminary data.</text>
</comment>
<evidence type="ECO:0000313" key="2">
    <source>
        <dbReference type="Proteomes" id="UP000596742"/>
    </source>
</evidence>
<reference evidence="1" key="1">
    <citation type="submission" date="2018-11" db="EMBL/GenBank/DDBJ databases">
        <authorList>
            <person name="Alioto T."/>
            <person name="Alioto T."/>
        </authorList>
    </citation>
    <scope>NUCLEOTIDE SEQUENCE</scope>
</reference>